<dbReference type="OrthoDB" id="9758243at2"/>
<organism evidence="1 2">
    <name type="scientific">Halomonas eurihalina</name>
    <dbReference type="NCBI Taxonomy" id="42566"/>
    <lineage>
        <taxon>Bacteria</taxon>
        <taxon>Pseudomonadati</taxon>
        <taxon>Pseudomonadota</taxon>
        <taxon>Gammaproteobacteria</taxon>
        <taxon>Oceanospirillales</taxon>
        <taxon>Halomonadaceae</taxon>
        <taxon>Halomonas</taxon>
    </lineage>
</organism>
<protein>
    <submittedName>
        <fullName evidence="1">Uncharacterized protein</fullName>
    </submittedName>
</protein>
<dbReference type="AlphaFoldDB" id="A0A5D9DC74"/>
<evidence type="ECO:0000313" key="1">
    <source>
        <dbReference type="EMBL" id="TZG41514.1"/>
    </source>
</evidence>
<accession>A0A5D9DC74</accession>
<proteinExistence type="predicted"/>
<gene>
    <name evidence="1" type="ORF">FZZ93_02295</name>
</gene>
<name>A0A5D9DC74_HALER</name>
<reference evidence="1 2" key="1">
    <citation type="submission" date="2019-08" db="EMBL/GenBank/DDBJ databases">
        <title>Draft Genome Sequence of Halomonas eurihalina Isolated from Preserved Hide-surface.</title>
        <authorList>
            <person name="Hussain S.A."/>
            <person name="Xu A."/>
            <person name="Sarker M."/>
            <person name="Sommers C."/>
        </authorList>
    </citation>
    <scope>NUCLEOTIDE SEQUENCE [LARGE SCALE GENOMIC DNA]</scope>
    <source>
        <strain evidence="1 2">MS1</strain>
    </source>
</reference>
<dbReference type="EMBL" id="VTPU01000001">
    <property type="protein sequence ID" value="TZG41514.1"/>
    <property type="molecule type" value="Genomic_DNA"/>
</dbReference>
<dbReference type="RefSeq" id="WP_149320705.1">
    <property type="nucleotide sequence ID" value="NZ_JARWAH010000001.1"/>
</dbReference>
<comment type="caution">
    <text evidence="1">The sequence shown here is derived from an EMBL/GenBank/DDBJ whole genome shotgun (WGS) entry which is preliminary data.</text>
</comment>
<sequence length="184" mass="20830">MANSRESLFQWNITKAMSAGGWEYVSWLELPHYRLIKREEERLLLEVAGAGYGLTSVNDVRYGKLQDPEKQRLAEIIDRINDLYCAKVSGDDKLHFAHEIADRIERNEAVMAQARSYIKDQMLHGLLPNKVTDAVLDALSDHEKQSMPHLGDEETGRRFALLILKLLAGRSSNGLQATEEAYCG</sequence>
<evidence type="ECO:0000313" key="2">
    <source>
        <dbReference type="Proteomes" id="UP000324260"/>
    </source>
</evidence>
<dbReference type="Proteomes" id="UP000324260">
    <property type="component" value="Unassembled WGS sequence"/>
</dbReference>
<keyword evidence="2" id="KW-1185">Reference proteome</keyword>